<evidence type="ECO:0000313" key="3">
    <source>
        <dbReference type="Proteomes" id="UP001247620"/>
    </source>
</evidence>
<evidence type="ECO:0000313" key="2">
    <source>
        <dbReference type="EMBL" id="MDR6944688.1"/>
    </source>
</evidence>
<proteinExistence type="predicted"/>
<sequence>MKNARLVKQSNSTTLIKNKRRILIIGIIVLLLSVVAYNYKIILGYSVYHLNVSHYKPGDKLYALGTFVNSNKSDAIVIYKIARPLTATDLDQMTISTTDKDRLKSKIDPSLEPFMVMSDDGLINDSLYKYKTAYVGTVLNRVSHKLIDHYNRDIYRINFVYYEITANKNALIKEYYSSGLPKIPDNYVLVKDKVYISAGNVTNKEVKEFHKK</sequence>
<keyword evidence="1" id="KW-0812">Transmembrane</keyword>
<accession>A0ABU1TGY2</accession>
<name>A0ABU1TGY2_9SPHI</name>
<dbReference type="Proteomes" id="UP001247620">
    <property type="component" value="Unassembled WGS sequence"/>
</dbReference>
<evidence type="ECO:0000256" key="1">
    <source>
        <dbReference type="SAM" id="Phobius"/>
    </source>
</evidence>
<keyword evidence="3" id="KW-1185">Reference proteome</keyword>
<comment type="caution">
    <text evidence="2">The sequence shown here is derived from an EMBL/GenBank/DDBJ whole genome shotgun (WGS) entry which is preliminary data.</text>
</comment>
<protein>
    <submittedName>
        <fullName evidence="2">Uncharacterized protein</fullName>
    </submittedName>
</protein>
<feature type="transmembrane region" description="Helical" evidence="1">
    <location>
        <begin position="21"/>
        <end position="39"/>
    </location>
</feature>
<keyword evidence="1" id="KW-0472">Membrane</keyword>
<dbReference type="EMBL" id="JAVDUU010000004">
    <property type="protein sequence ID" value="MDR6944688.1"/>
    <property type="molecule type" value="Genomic_DNA"/>
</dbReference>
<reference evidence="2 3" key="1">
    <citation type="submission" date="2023-07" db="EMBL/GenBank/DDBJ databases">
        <title>Sorghum-associated microbial communities from plants grown in Nebraska, USA.</title>
        <authorList>
            <person name="Schachtman D."/>
        </authorList>
    </citation>
    <scope>NUCLEOTIDE SEQUENCE [LARGE SCALE GENOMIC DNA]</scope>
    <source>
        <strain evidence="2 3">3262</strain>
    </source>
</reference>
<organism evidence="2 3">
    <name type="scientific">Mucilaginibacter pocheonensis</name>
    <dbReference type="NCBI Taxonomy" id="398050"/>
    <lineage>
        <taxon>Bacteria</taxon>
        <taxon>Pseudomonadati</taxon>
        <taxon>Bacteroidota</taxon>
        <taxon>Sphingobacteriia</taxon>
        <taxon>Sphingobacteriales</taxon>
        <taxon>Sphingobacteriaceae</taxon>
        <taxon>Mucilaginibacter</taxon>
    </lineage>
</organism>
<keyword evidence="1" id="KW-1133">Transmembrane helix</keyword>
<dbReference type="RefSeq" id="WP_310101319.1">
    <property type="nucleotide sequence ID" value="NZ_JAVDUU010000004.1"/>
</dbReference>
<gene>
    <name evidence="2" type="ORF">J2W55_004548</name>
</gene>